<accession>A0A6B0UTS6</accession>
<protein>
    <submittedName>
        <fullName evidence="1">Putative homeobox transcription factor sip1</fullName>
    </submittedName>
</protein>
<keyword evidence="1" id="KW-0371">Homeobox</keyword>
<dbReference type="AlphaFoldDB" id="A0A6B0UTS6"/>
<dbReference type="GO" id="GO:0003677">
    <property type="term" value="F:DNA binding"/>
    <property type="evidence" value="ECO:0007669"/>
    <property type="project" value="UniProtKB-KW"/>
</dbReference>
<dbReference type="EMBL" id="GIFC01010881">
    <property type="protein sequence ID" value="MXU92964.1"/>
    <property type="molecule type" value="Transcribed_RNA"/>
</dbReference>
<evidence type="ECO:0000313" key="1">
    <source>
        <dbReference type="EMBL" id="MXU92964.1"/>
    </source>
</evidence>
<sequence length="140" mass="15301">MAYQITIQSKGLWTQLALVWLFRCAYMIEVNQIVVPSKGMRIQVALKQLITCVLSVTMCFGPGVKGHGRMLAVELFIIMGNQVAHDCMLIFSDIGAETASKPDVLSGFQGAAGLSQQCCSITKTRRRHQLHVNCGLQSGS</sequence>
<proteinExistence type="predicted"/>
<organism evidence="1">
    <name type="scientific">Ixodes ricinus</name>
    <name type="common">Common tick</name>
    <name type="synonym">Acarus ricinus</name>
    <dbReference type="NCBI Taxonomy" id="34613"/>
    <lineage>
        <taxon>Eukaryota</taxon>
        <taxon>Metazoa</taxon>
        <taxon>Ecdysozoa</taxon>
        <taxon>Arthropoda</taxon>
        <taxon>Chelicerata</taxon>
        <taxon>Arachnida</taxon>
        <taxon>Acari</taxon>
        <taxon>Parasitiformes</taxon>
        <taxon>Ixodida</taxon>
        <taxon>Ixodoidea</taxon>
        <taxon>Ixodidae</taxon>
        <taxon>Ixodinae</taxon>
        <taxon>Ixodes</taxon>
    </lineage>
</organism>
<keyword evidence="1" id="KW-0238">DNA-binding</keyword>
<reference evidence="1" key="1">
    <citation type="submission" date="2019-12" db="EMBL/GenBank/DDBJ databases">
        <title>An insight into the sialome of adult female Ixodes ricinus ticks feeding for 6 days.</title>
        <authorList>
            <person name="Perner J."/>
            <person name="Ribeiro J.M.C."/>
        </authorList>
    </citation>
    <scope>NUCLEOTIDE SEQUENCE</scope>
    <source>
        <strain evidence="1">Semi-engorged</strain>
        <tissue evidence="1">Salivary glands</tissue>
    </source>
</reference>
<name>A0A6B0UTS6_IXORI</name>